<comment type="caution">
    <text evidence="4">The sequence shown here is derived from an EMBL/GenBank/DDBJ whole genome shotgun (WGS) entry which is preliminary data.</text>
</comment>
<organism evidence="4 5">
    <name type="scientific">Chrysochromulina tobinii</name>
    <dbReference type="NCBI Taxonomy" id="1460289"/>
    <lineage>
        <taxon>Eukaryota</taxon>
        <taxon>Haptista</taxon>
        <taxon>Haptophyta</taxon>
        <taxon>Prymnesiophyceae</taxon>
        <taxon>Prymnesiales</taxon>
        <taxon>Chrysochromulinaceae</taxon>
        <taxon>Chrysochromulina</taxon>
    </lineage>
</organism>
<name>A0A0M0LSU4_9EUKA</name>
<dbReference type="PANTHER" id="PTHR47765">
    <property type="entry name" value="3'-5' EXONUCLEASE DOMAIN-CONTAINING PROTEIN"/>
    <property type="match status" value="1"/>
</dbReference>
<dbReference type="Pfam" id="PF00023">
    <property type="entry name" value="Ank"/>
    <property type="match status" value="2"/>
</dbReference>
<dbReference type="OrthoDB" id="47557at2759"/>
<dbReference type="SUPFAM" id="SSF48403">
    <property type="entry name" value="Ankyrin repeat"/>
    <property type="match status" value="1"/>
</dbReference>
<dbReference type="PROSITE" id="PS50297">
    <property type="entry name" value="ANK_REP_REGION"/>
    <property type="match status" value="2"/>
</dbReference>
<evidence type="ECO:0000259" key="3">
    <source>
        <dbReference type="Pfam" id="PF01612"/>
    </source>
</evidence>
<dbReference type="PROSITE" id="PS50088">
    <property type="entry name" value="ANK_REPEAT"/>
    <property type="match status" value="2"/>
</dbReference>
<evidence type="ECO:0000313" key="4">
    <source>
        <dbReference type="EMBL" id="KOO53828.1"/>
    </source>
</evidence>
<dbReference type="GO" id="GO:0006139">
    <property type="term" value="P:nucleobase-containing compound metabolic process"/>
    <property type="evidence" value="ECO:0007669"/>
    <property type="project" value="InterPro"/>
</dbReference>
<evidence type="ECO:0000313" key="5">
    <source>
        <dbReference type="Proteomes" id="UP000037460"/>
    </source>
</evidence>
<keyword evidence="5" id="KW-1185">Reference proteome</keyword>
<dbReference type="Proteomes" id="UP000037460">
    <property type="component" value="Unassembled WGS sequence"/>
</dbReference>
<dbReference type="InterPro" id="IPR036397">
    <property type="entry name" value="RNaseH_sf"/>
</dbReference>
<dbReference type="PANTHER" id="PTHR47765:SF2">
    <property type="entry name" value="EXONUCLEASE MUT-7 HOMOLOG"/>
    <property type="match status" value="1"/>
</dbReference>
<evidence type="ECO:0000256" key="1">
    <source>
        <dbReference type="PROSITE-ProRule" id="PRU00023"/>
    </source>
</evidence>
<dbReference type="InterPro" id="IPR012337">
    <property type="entry name" value="RNaseH-like_sf"/>
</dbReference>
<dbReference type="Gene3D" id="3.30.420.10">
    <property type="entry name" value="Ribonuclease H-like superfamily/Ribonuclease H"/>
    <property type="match status" value="1"/>
</dbReference>
<evidence type="ECO:0000256" key="2">
    <source>
        <dbReference type="SAM" id="MobiDB-lite"/>
    </source>
</evidence>
<dbReference type="Gene3D" id="1.25.40.20">
    <property type="entry name" value="Ankyrin repeat-containing domain"/>
    <property type="match status" value="1"/>
</dbReference>
<dbReference type="GO" id="GO:0008408">
    <property type="term" value="F:3'-5' exonuclease activity"/>
    <property type="evidence" value="ECO:0007669"/>
    <property type="project" value="InterPro"/>
</dbReference>
<proteinExistence type="predicted"/>
<reference evidence="5" key="1">
    <citation type="journal article" date="2015" name="PLoS Genet.">
        <title>Genome Sequence and Transcriptome Analyses of Chrysochromulina tobin: Metabolic Tools for Enhanced Algal Fitness in the Prominent Order Prymnesiales (Haptophyceae).</title>
        <authorList>
            <person name="Hovde B.T."/>
            <person name="Deodato C.R."/>
            <person name="Hunsperger H.M."/>
            <person name="Ryken S.A."/>
            <person name="Yost W."/>
            <person name="Jha R.K."/>
            <person name="Patterson J."/>
            <person name="Monnat R.J. Jr."/>
            <person name="Barlow S.B."/>
            <person name="Starkenburg S.R."/>
            <person name="Cattolico R.A."/>
        </authorList>
    </citation>
    <scope>NUCLEOTIDE SEQUENCE</scope>
    <source>
        <strain evidence="5">CCMP291</strain>
    </source>
</reference>
<dbReference type="InterPro" id="IPR002562">
    <property type="entry name" value="3'-5'_exonuclease_dom"/>
</dbReference>
<protein>
    <recommendedName>
        <fullName evidence="3">3'-5' exonuclease domain-containing protein</fullName>
    </recommendedName>
</protein>
<dbReference type="InterPro" id="IPR052408">
    <property type="entry name" value="Exonuclease_MUT-7-like"/>
</dbReference>
<accession>A0A0M0LSU4</accession>
<gene>
    <name evidence="4" type="ORF">Ctob_015539</name>
</gene>
<dbReference type="GO" id="GO:0003676">
    <property type="term" value="F:nucleic acid binding"/>
    <property type="evidence" value="ECO:0007669"/>
    <property type="project" value="InterPro"/>
</dbReference>
<dbReference type="SMART" id="SM00248">
    <property type="entry name" value="ANK"/>
    <property type="match status" value="2"/>
</dbReference>
<dbReference type="InterPro" id="IPR002110">
    <property type="entry name" value="Ankyrin_rpt"/>
</dbReference>
<feature type="region of interest" description="Disordered" evidence="2">
    <location>
        <begin position="211"/>
        <end position="259"/>
    </location>
</feature>
<dbReference type="SUPFAM" id="SSF53098">
    <property type="entry name" value="Ribonuclease H-like"/>
    <property type="match status" value="1"/>
</dbReference>
<dbReference type="EMBL" id="JWZX01000043">
    <property type="protein sequence ID" value="KOO53828.1"/>
    <property type="molecule type" value="Genomic_DNA"/>
</dbReference>
<keyword evidence="1" id="KW-0040">ANK repeat</keyword>
<sequence>MVTVLVTPSYVRDSRRVVTVLVTAVSITSAIQVSGGSLRRLAAGNDNRAFVTTLAGWRAMDVEAARDSSGKTALHHAAWRGHRGNVAALIDLGIDLNAYSTGTHNFGKSAIFYAITRGRDDVVMLLLERGARVKIVNNKGQSVLSLAYSHCNESTIAAIEAAESREPLEYINFRKTHSDGEVYGDLDPRFAEMSLGRPLTDSDEVTRLSVNPTTKQSRTGRIKRRNAAQDALRSTAATRLTSSATGAPSDEEPQTADAAAAAAARLAAAAEDAHEDAAAAEAAMGAAMDDALTPLRLLLIDAAKDPPPSTEAVADAADAAVATLRSIQGSWLSAAAERLTRSASEADLAKRIGLLRGRLLRLISSPLRQLGASAAAADRHRLPARVVPSVRLAWAGAAVGDHELDGGLGAVELPRLALRPNEVLVWVDTAWGLRQLVGFAFAGDAEILARRLEYADTAAAAATAKLTESIGSGRAKAIRRRVLDVQPTAVAFGVGSAGQYPSLRTTCEAFLGFTLGKEEQCSDWSRRPLSAAQLEYAALDALVCLRVRARQEQLLAETAACEAEA</sequence>
<dbReference type="InterPro" id="IPR036770">
    <property type="entry name" value="Ankyrin_rpt-contain_sf"/>
</dbReference>
<feature type="repeat" description="ANK" evidence="1">
    <location>
        <begin position="69"/>
        <end position="101"/>
    </location>
</feature>
<dbReference type="AlphaFoldDB" id="A0A0M0LSU4"/>
<feature type="repeat" description="ANK" evidence="1">
    <location>
        <begin position="106"/>
        <end position="138"/>
    </location>
</feature>
<feature type="domain" description="3'-5' exonuclease" evidence="3">
    <location>
        <begin position="488"/>
        <end position="549"/>
    </location>
</feature>
<feature type="compositionally biased region" description="Low complexity" evidence="2">
    <location>
        <begin position="231"/>
        <end position="245"/>
    </location>
</feature>
<dbReference type="Pfam" id="PF01612">
    <property type="entry name" value="DNA_pol_A_exo1"/>
    <property type="match status" value="1"/>
</dbReference>